<dbReference type="GeneID" id="81377933"/>
<gene>
    <name evidence="2" type="ORF">HYG82_00315</name>
</gene>
<feature type="domain" description="Halobacterial output" evidence="1">
    <location>
        <begin position="27"/>
        <end position="102"/>
    </location>
</feature>
<proteinExistence type="predicted"/>
<keyword evidence="3" id="KW-1185">Reference proteome</keyword>
<sequence length="107" mass="11685">MIDTRINKYISERSRSATEYRFGDEIPPSIAVVQAICDLEDSSPMSAPADVGFVLHDHIDPGALDTILSRGSGLGEVVVSFDVASENRYAIEISDDGRLTIRDERGD</sequence>
<dbReference type="EMBL" id="CP058601">
    <property type="protein sequence ID" value="QLG47394.1"/>
    <property type="molecule type" value="Genomic_DNA"/>
</dbReference>
<name>A0A7D5GF85_9EURY</name>
<dbReference type="RefSeq" id="WP_179259137.1">
    <property type="nucleotide sequence ID" value="NZ_CP058601.1"/>
</dbReference>
<evidence type="ECO:0000259" key="1">
    <source>
        <dbReference type="Pfam" id="PF18545"/>
    </source>
</evidence>
<dbReference type="InterPro" id="IPR040624">
    <property type="entry name" value="HalOD1"/>
</dbReference>
<reference evidence="2 3" key="1">
    <citation type="submission" date="2020-07" db="EMBL/GenBank/DDBJ databases">
        <authorList>
            <person name="Cui H."/>
        </authorList>
    </citation>
    <scope>NUCLEOTIDE SEQUENCE [LARGE SCALE GENOMIC DNA]</scope>
    <source>
        <strain evidence="2 3">YPL8</strain>
    </source>
</reference>
<dbReference type="OrthoDB" id="271604at2157"/>
<accession>A0A7D5GF85</accession>
<organism evidence="2 3">
    <name type="scientific">Natrinema halophilum</name>
    <dbReference type="NCBI Taxonomy" id="1699371"/>
    <lineage>
        <taxon>Archaea</taxon>
        <taxon>Methanobacteriati</taxon>
        <taxon>Methanobacteriota</taxon>
        <taxon>Stenosarchaea group</taxon>
        <taxon>Halobacteria</taxon>
        <taxon>Halobacteriales</taxon>
        <taxon>Natrialbaceae</taxon>
        <taxon>Natrinema</taxon>
    </lineage>
</organism>
<dbReference type="Pfam" id="PF18545">
    <property type="entry name" value="HalOD1"/>
    <property type="match status" value="1"/>
</dbReference>
<dbReference type="AlphaFoldDB" id="A0A7D5GF85"/>
<evidence type="ECO:0000313" key="3">
    <source>
        <dbReference type="Proteomes" id="UP000509241"/>
    </source>
</evidence>
<protein>
    <recommendedName>
        <fullName evidence="1">Halobacterial output domain-containing protein</fullName>
    </recommendedName>
</protein>
<dbReference type="Proteomes" id="UP000509241">
    <property type="component" value="Chromosome"/>
</dbReference>
<evidence type="ECO:0000313" key="2">
    <source>
        <dbReference type="EMBL" id="QLG47394.1"/>
    </source>
</evidence>